<dbReference type="InterPro" id="IPR051546">
    <property type="entry name" value="Aspartate_Ammonia-Lyase"/>
</dbReference>
<accession>A0A1N6YUW2</accession>
<dbReference type="PRINTS" id="PR00149">
    <property type="entry name" value="FUMRATELYASE"/>
</dbReference>
<dbReference type="RefSeq" id="WP_076545432.1">
    <property type="nucleotide sequence ID" value="NZ_FTNC01000015.1"/>
</dbReference>
<feature type="domain" description="Fumarate lyase N-terminal" evidence="3">
    <location>
        <begin position="21"/>
        <end position="349"/>
    </location>
</feature>
<dbReference type="PANTHER" id="PTHR42696">
    <property type="entry name" value="ASPARTATE AMMONIA-LYASE"/>
    <property type="match status" value="1"/>
</dbReference>
<name>A0A1N6YUW2_9FIRM</name>
<dbReference type="Proteomes" id="UP000185669">
    <property type="component" value="Unassembled WGS sequence"/>
</dbReference>
<dbReference type="EMBL" id="FTNC01000015">
    <property type="protein sequence ID" value="SIR18380.1"/>
    <property type="molecule type" value="Genomic_DNA"/>
</dbReference>
<evidence type="ECO:0000256" key="2">
    <source>
        <dbReference type="ARBA" id="ARBA00023239"/>
    </source>
</evidence>
<protein>
    <submittedName>
        <fullName evidence="5">Aspartate ammonia-lyase</fullName>
    </submittedName>
</protein>
<reference evidence="6" key="1">
    <citation type="submission" date="2017-01" db="EMBL/GenBank/DDBJ databases">
        <authorList>
            <person name="Varghese N."/>
            <person name="Submissions S."/>
        </authorList>
    </citation>
    <scope>NUCLEOTIDE SEQUENCE [LARGE SCALE GENOMIC DNA]</scope>
    <source>
        <strain evidence="6">ATCC 700103</strain>
    </source>
</reference>
<dbReference type="PRINTS" id="PR00145">
    <property type="entry name" value="ARGSUCLYASE"/>
</dbReference>
<gene>
    <name evidence="5" type="ORF">SAMN05421834_11564</name>
</gene>
<evidence type="ECO:0000313" key="6">
    <source>
        <dbReference type="Proteomes" id="UP000185669"/>
    </source>
</evidence>
<dbReference type="InterPro" id="IPR024083">
    <property type="entry name" value="Fumarase/histidase_N"/>
</dbReference>
<dbReference type="PANTHER" id="PTHR42696:SF2">
    <property type="entry name" value="ASPARTATE AMMONIA-LYASE"/>
    <property type="match status" value="1"/>
</dbReference>
<dbReference type="SUPFAM" id="SSF48557">
    <property type="entry name" value="L-aspartase-like"/>
    <property type="match status" value="1"/>
</dbReference>
<evidence type="ECO:0000256" key="1">
    <source>
        <dbReference type="ARBA" id="ARBA00022605"/>
    </source>
</evidence>
<dbReference type="FunFam" id="1.20.200.10:FF:000001">
    <property type="entry name" value="Fumarate hydratase, mitochondrial"/>
    <property type="match status" value="1"/>
</dbReference>
<evidence type="ECO:0000259" key="4">
    <source>
        <dbReference type="Pfam" id="PF10415"/>
    </source>
</evidence>
<dbReference type="GO" id="GO:0006099">
    <property type="term" value="P:tricarboxylic acid cycle"/>
    <property type="evidence" value="ECO:0007669"/>
    <property type="project" value="InterPro"/>
</dbReference>
<dbReference type="NCBIfam" id="NF008909">
    <property type="entry name" value="PRK12273.1"/>
    <property type="match status" value="1"/>
</dbReference>
<dbReference type="GO" id="GO:0008652">
    <property type="term" value="P:amino acid biosynthetic process"/>
    <property type="evidence" value="ECO:0007669"/>
    <property type="project" value="UniProtKB-KW"/>
</dbReference>
<dbReference type="AlphaFoldDB" id="A0A1N6YUW2"/>
<dbReference type="Pfam" id="PF10415">
    <property type="entry name" value="FumaraseC_C"/>
    <property type="match status" value="1"/>
</dbReference>
<dbReference type="CDD" id="cd01357">
    <property type="entry name" value="Aspartase"/>
    <property type="match status" value="1"/>
</dbReference>
<evidence type="ECO:0000259" key="3">
    <source>
        <dbReference type="Pfam" id="PF00206"/>
    </source>
</evidence>
<dbReference type="GO" id="GO:0005829">
    <property type="term" value="C:cytosol"/>
    <property type="evidence" value="ECO:0007669"/>
    <property type="project" value="TreeGrafter"/>
</dbReference>
<dbReference type="Pfam" id="PF00206">
    <property type="entry name" value="Lyase_1"/>
    <property type="match status" value="1"/>
</dbReference>
<dbReference type="Gene3D" id="1.20.200.10">
    <property type="entry name" value="Fumarase/aspartase (Central domain)"/>
    <property type="match status" value="1"/>
</dbReference>
<keyword evidence="6" id="KW-1185">Reference proteome</keyword>
<dbReference type="Gene3D" id="1.10.40.30">
    <property type="entry name" value="Fumarase/aspartase (C-terminal domain)"/>
    <property type="match status" value="1"/>
</dbReference>
<sequence length="474" mass="52051">MFKDTNQEDYGSTRVEKDSIGEKKIAADSYYGINSIRARENFNISRENVHPELIRSIAVIKQAAAATNYELGLLEEGKKDAILEACSEIINSNVAEELKLDAFQGGAGTSTNMLVNEIAANRALEILGHKKGDYHIIHPNDDLNKGQSTNDVYPTALRIAVLKLLVPLTESVSKLQSALQAKEKEFSSIIKLGRTQLQDAVPITLGQEFSAYAEAVNRDRWRLYKITDRLKKINLGGTAVGTGLNTSHSYIFKIAKQLRNFSGLSLSHSENMIDITQNMDIFVEVSGLLKAAAVNLNKIASDLRLLASGPAGGIGEIRLPAVQAGSSIMPGKVNPVICEMINQLSIEVICCDQAITMAARDGQLELNAFGPLIASKILKSLEMMKNGIDKFVDKCIKGIEVNQDRCQQILDNSLAVITSLVPYIGYDQASILAREVRESDKTLRELIVEKNIFSKSELEEILKIENMTSPGRKK</sequence>
<dbReference type="GO" id="GO:0008797">
    <property type="term" value="F:aspartate ammonia-lyase activity"/>
    <property type="evidence" value="ECO:0007669"/>
    <property type="project" value="TreeGrafter"/>
</dbReference>
<dbReference type="PROSITE" id="PS00163">
    <property type="entry name" value="FUMARATE_LYASES"/>
    <property type="match status" value="1"/>
</dbReference>
<dbReference type="Gene3D" id="1.10.275.10">
    <property type="entry name" value="Fumarase/aspartase (N-terminal domain)"/>
    <property type="match status" value="1"/>
</dbReference>
<dbReference type="InterPro" id="IPR008948">
    <property type="entry name" value="L-Aspartase-like"/>
</dbReference>
<dbReference type="InterPro" id="IPR020557">
    <property type="entry name" value="Fumarate_lyase_CS"/>
</dbReference>
<dbReference type="FunFam" id="1.10.275.10:FF:000001">
    <property type="entry name" value="Fumarate hydratase, mitochondrial"/>
    <property type="match status" value="1"/>
</dbReference>
<dbReference type="GO" id="GO:0006531">
    <property type="term" value="P:aspartate metabolic process"/>
    <property type="evidence" value="ECO:0007669"/>
    <property type="project" value="TreeGrafter"/>
</dbReference>
<evidence type="ECO:0000313" key="5">
    <source>
        <dbReference type="EMBL" id="SIR18380.1"/>
    </source>
</evidence>
<dbReference type="InterPro" id="IPR022761">
    <property type="entry name" value="Fumarate_lyase_N"/>
</dbReference>
<keyword evidence="2 5" id="KW-0456">Lyase</keyword>
<dbReference type="STRING" id="56779.SAMN05421834_11564"/>
<feature type="domain" description="Fumarase C C-terminal" evidence="4">
    <location>
        <begin position="417"/>
        <end position="468"/>
    </location>
</feature>
<dbReference type="OrthoDB" id="9802809at2"/>
<proteinExistence type="predicted"/>
<keyword evidence="1" id="KW-0028">Amino-acid biosynthesis</keyword>
<dbReference type="InterPro" id="IPR000362">
    <property type="entry name" value="Fumarate_lyase_fam"/>
</dbReference>
<dbReference type="InterPro" id="IPR018951">
    <property type="entry name" value="Fumarase_C_C"/>
</dbReference>
<organism evidence="5 6">
    <name type="scientific">Halanaerobium kushneri</name>
    <dbReference type="NCBI Taxonomy" id="56779"/>
    <lineage>
        <taxon>Bacteria</taxon>
        <taxon>Bacillati</taxon>
        <taxon>Bacillota</taxon>
        <taxon>Clostridia</taxon>
        <taxon>Halanaerobiales</taxon>
        <taxon>Halanaerobiaceae</taxon>
        <taxon>Halanaerobium</taxon>
    </lineage>
</organism>